<dbReference type="Proteomes" id="UP000240542">
    <property type="component" value="Unassembled WGS sequence"/>
</dbReference>
<feature type="domain" description="DUF4236" evidence="2">
    <location>
        <begin position="3"/>
        <end position="53"/>
    </location>
</feature>
<dbReference type="AlphaFoldDB" id="A0A2P8DE72"/>
<comment type="caution">
    <text evidence="3">The sequence shown here is derived from an EMBL/GenBank/DDBJ whole genome shotgun (WGS) entry which is preliminary data.</text>
</comment>
<keyword evidence="1" id="KW-0472">Membrane</keyword>
<reference evidence="3 4" key="1">
    <citation type="submission" date="2018-03" db="EMBL/GenBank/DDBJ databases">
        <title>Genomic Encyclopedia of Archaeal and Bacterial Type Strains, Phase II (KMG-II): from individual species to whole genera.</title>
        <authorList>
            <person name="Goeker M."/>
        </authorList>
    </citation>
    <scope>NUCLEOTIDE SEQUENCE [LARGE SCALE GENOMIC DNA]</scope>
    <source>
        <strain evidence="3 4">DSM 45312</strain>
    </source>
</reference>
<protein>
    <submittedName>
        <fullName evidence="3">Uncharacterized protein DUF4236</fullName>
    </submittedName>
</protein>
<sequence length="348" mass="38093">MGFYLRRSVKAGPFRFNLSKSGLGVSSGFPGFRVGTGPRGNYVTIGRNGVYYRATSPGSTARISPPPTMPSLADEPSEIVMEDVTGVSSMALMPTGGGDVVEQLNVAATRISLGWPATIAAFVIGLLIMPFGLILWALAAPLCWWLFLRDQARRTVVLFYDVSDAPAAWFDHLVTNWNWLIQSQMTWRILQSGKVQTTYQHKTNAGAYNLVNRVLASAGTTGPRHLSTNVAVPSIAAGKTSLYFLPDRILVRDDKHYSDISYENLVARGSKNQFIETTGPPPHDSVQVGQTWKYVNVKGGPDRRYSNNPVLPVMLYGTIEITSPQGLTWLIQTSRAESAEAISRALVR</sequence>
<accession>A0A2P8DE72</accession>
<keyword evidence="4" id="KW-1185">Reference proteome</keyword>
<keyword evidence="1" id="KW-1133">Transmembrane helix</keyword>
<dbReference type="InterPro" id="IPR025330">
    <property type="entry name" value="DUF4236"/>
</dbReference>
<evidence type="ECO:0000313" key="4">
    <source>
        <dbReference type="Proteomes" id="UP000240542"/>
    </source>
</evidence>
<gene>
    <name evidence="3" type="ORF">CLV63_115195</name>
</gene>
<proteinExistence type="predicted"/>
<evidence type="ECO:0000256" key="1">
    <source>
        <dbReference type="SAM" id="Phobius"/>
    </source>
</evidence>
<name>A0A2P8DE72_9ACTN</name>
<dbReference type="Pfam" id="PF14020">
    <property type="entry name" value="DUF4236"/>
    <property type="match status" value="1"/>
</dbReference>
<keyword evidence="1" id="KW-0812">Transmembrane</keyword>
<dbReference type="EMBL" id="PYGA01000015">
    <property type="protein sequence ID" value="PSK95531.1"/>
    <property type="molecule type" value="Genomic_DNA"/>
</dbReference>
<evidence type="ECO:0000313" key="3">
    <source>
        <dbReference type="EMBL" id="PSK95531.1"/>
    </source>
</evidence>
<organism evidence="3 4">
    <name type="scientific">Murinocardiopsis flavida</name>
    <dbReference type="NCBI Taxonomy" id="645275"/>
    <lineage>
        <taxon>Bacteria</taxon>
        <taxon>Bacillati</taxon>
        <taxon>Actinomycetota</taxon>
        <taxon>Actinomycetes</taxon>
        <taxon>Streptosporangiales</taxon>
        <taxon>Nocardiopsidaceae</taxon>
        <taxon>Murinocardiopsis</taxon>
    </lineage>
</organism>
<evidence type="ECO:0000259" key="2">
    <source>
        <dbReference type="Pfam" id="PF14020"/>
    </source>
</evidence>
<dbReference type="OrthoDB" id="5111285at2"/>
<feature type="transmembrane region" description="Helical" evidence="1">
    <location>
        <begin position="119"/>
        <end position="147"/>
    </location>
</feature>